<comment type="caution">
    <text evidence="1">The sequence shown here is derived from an EMBL/GenBank/DDBJ whole genome shotgun (WGS) entry which is preliminary data.</text>
</comment>
<dbReference type="OrthoDB" id="6997572at2"/>
<accession>A0A4Y4F2E4</accession>
<dbReference type="Pfam" id="PF11279">
    <property type="entry name" value="DUF3080"/>
    <property type="match status" value="1"/>
</dbReference>
<name>A0A4Y4F2E4_9GAMM</name>
<dbReference type="RefSeq" id="WP_141321276.1">
    <property type="nucleotide sequence ID" value="NZ_BJOC01000037.1"/>
</dbReference>
<dbReference type="EMBL" id="BJOC01000037">
    <property type="protein sequence ID" value="GED23516.1"/>
    <property type="molecule type" value="Genomic_DNA"/>
</dbReference>
<organism evidence="1 2">
    <name type="scientific">Halomonas halmophila</name>
    <dbReference type="NCBI Taxonomy" id="252"/>
    <lineage>
        <taxon>Bacteria</taxon>
        <taxon>Pseudomonadati</taxon>
        <taxon>Pseudomonadota</taxon>
        <taxon>Gammaproteobacteria</taxon>
        <taxon>Oceanospirillales</taxon>
        <taxon>Halomonadaceae</taxon>
        <taxon>Halomonas</taxon>
    </lineage>
</organism>
<evidence type="ECO:0000313" key="2">
    <source>
        <dbReference type="Proteomes" id="UP000319812"/>
    </source>
</evidence>
<dbReference type="AlphaFoldDB" id="A0A4Y4F2E4"/>
<proteinExistence type="predicted"/>
<keyword evidence="2" id="KW-1185">Reference proteome</keyword>
<evidence type="ECO:0000313" key="1">
    <source>
        <dbReference type="EMBL" id="GED23516.1"/>
    </source>
</evidence>
<protein>
    <recommendedName>
        <fullName evidence="3">DUF3080 domain-containing protein</fullName>
    </recommendedName>
</protein>
<reference evidence="1 2" key="1">
    <citation type="submission" date="2019-06" db="EMBL/GenBank/DDBJ databases">
        <title>Whole genome shotgun sequence of Halomonas halmophila NBRC 15537.</title>
        <authorList>
            <person name="Hosoyama A."/>
            <person name="Uohara A."/>
            <person name="Ohji S."/>
            <person name="Ichikawa N."/>
        </authorList>
    </citation>
    <scope>NUCLEOTIDE SEQUENCE [LARGE SCALE GENOMIC DNA]</scope>
    <source>
        <strain evidence="1 2">NBRC 15537</strain>
    </source>
</reference>
<dbReference type="InterPro" id="IPR021431">
    <property type="entry name" value="DUF3080"/>
</dbReference>
<dbReference type="Proteomes" id="UP000319812">
    <property type="component" value="Unassembled WGS sequence"/>
</dbReference>
<evidence type="ECO:0008006" key="3">
    <source>
        <dbReference type="Google" id="ProtNLM"/>
    </source>
</evidence>
<sequence length="324" mass="36550">MLCAIWLAGCGQGAAEQRLLHYQQRLAEALDVASPPNATPRNIGRFPERQARLFSLPDIRVGLTDIYALRGCHISNLVAKRNNQLGKVAAPSQRWLYELELWRRLKACWNTSVPSSLDAEDRQRLDRLTRLKTEHLPRASWNALFDSSEWVDSFSRASSPLPPAALSAVDTQMPALKYLRTAAQRQLDPDWSTDSTTLEGHLNTLRQRPLTAEILRALLLVEQRLEEASSLLDRALARPTVCSTELPDMASLAQWLTRLDRQAIRWLSALGDLIDAHPPTPPAAVATYRHAWLSLENPQAPLASMRAARKHHRELRRAYATQCR</sequence>
<gene>
    <name evidence="1" type="ORF">HHA01_24930</name>
</gene>